<feature type="domain" description="Integrase catalytic" evidence="4">
    <location>
        <begin position="342"/>
        <end position="439"/>
    </location>
</feature>
<comment type="caution">
    <text evidence="5">The sequence shown here is derived from an EMBL/GenBank/DDBJ whole genome shotgun (WGS) entry which is preliminary data.</text>
</comment>
<evidence type="ECO:0000259" key="4">
    <source>
        <dbReference type="PROSITE" id="PS50994"/>
    </source>
</evidence>
<dbReference type="EMBL" id="JAHUZN010000011">
    <property type="protein sequence ID" value="KAG8477927.1"/>
    <property type="molecule type" value="Genomic_DNA"/>
</dbReference>
<dbReference type="Pfam" id="PF13976">
    <property type="entry name" value="gag_pre-integrs"/>
    <property type="match status" value="1"/>
</dbReference>
<feature type="region of interest" description="Disordered" evidence="3">
    <location>
        <begin position="1"/>
        <end position="34"/>
    </location>
</feature>
<dbReference type="GO" id="GO:0046872">
    <property type="term" value="F:metal ion binding"/>
    <property type="evidence" value="ECO:0007669"/>
    <property type="project" value="UniProtKB-KW"/>
</dbReference>
<dbReference type="OrthoDB" id="414945at2759"/>
<proteinExistence type="predicted"/>
<dbReference type="GO" id="GO:0015074">
    <property type="term" value="P:DNA integration"/>
    <property type="evidence" value="ECO:0007669"/>
    <property type="project" value="InterPro"/>
</dbReference>
<keyword evidence="2" id="KW-0378">Hydrolase</keyword>
<organism evidence="5 6">
    <name type="scientific">Gossypium anomalum</name>
    <dbReference type="NCBI Taxonomy" id="47600"/>
    <lineage>
        <taxon>Eukaryota</taxon>
        <taxon>Viridiplantae</taxon>
        <taxon>Streptophyta</taxon>
        <taxon>Embryophyta</taxon>
        <taxon>Tracheophyta</taxon>
        <taxon>Spermatophyta</taxon>
        <taxon>Magnoliopsida</taxon>
        <taxon>eudicotyledons</taxon>
        <taxon>Gunneridae</taxon>
        <taxon>Pentapetalae</taxon>
        <taxon>rosids</taxon>
        <taxon>malvids</taxon>
        <taxon>Malvales</taxon>
        <taxon>Malvaceae</taxon>
        <taxon>Malvoideae</taxon>
        <taxon>Gossypium</taxon>
    </lineage>
</organism>
<dbReference type="InterPro" id="IPR025724">
    <property type="entry name" value="GAG-pre-integrase_dom"/>
</dbReference>
<reference evidence="5 6" key="1">
    <citation type="journal article" date="2021" name="bioRxiv">
        <title>The Gossypium anomalum genome as a resource for cotton improvement and evolutionary analysis of hybrid incompatibility.</title>
        <authorList>
            <person name="Grover C.E."/>
            <person name="Yuan D."/>
            <person name="Arick M.A."/>
            <person name="Miller E.R."/>
            <person name="Hu G."/>
            <person name="Peterson D.G."/>
            <person name="Wendel J.F."/>
            <person name="Udall J.A."/>
        </authorList>
    </citation>
    <scope>NUCLEOTIDE SEQUENCE [LARGE SCALE GENOMIC DNA]</scope>
    <source>
        <strain evidence="5">JFW-Udall</strain>
        <tissue evidence="5">Leaf</tissue>
    </source>
</reference>
<dbReference type="Proteomes" id="UP000701853">
    <property type="component" value="Chromosome 11"/>
</dbReference>
<evidence type="ECO:0000313" key="5">
    <source>
        <dbReference type="EMBL" id="KAG8477927.1"/>
    </source>
</evidence>
<gene>
    <name evidence="5" type="ORF">CXB51_027643</name>
</gene>
<evidence type="ECO:0000256" key="1">
    <source>
        <dbReference type="ARBA" id="ARBA00022723"/>
    </source>
</evidence>
<keyword evidence="1" id="KW-0479">Metal-binding</keyword>
<dbReference type="Gene3D" id="3.30.420.10">
    <property type="entry name" value="Ribonuclease H-like superfamily/Ribonuclease H"/>
    <property type="match status" value="1"/>
</dbReference>
<evidence type="ECO:0000256" key="2">
    <source>
        <dbReference type="ARBA" id="ARBA00022801"/>
    </source>
</evidence>
<dbReference type="InterPro" id="IPR013103">
    <property type="entry name" value="RVT_2"/>
</dbReference>
<dbReference type="InterPro" id="IPR001584">
    <property type="entry name" value="Integrase_cat-core"/>
</dbReference>
<keyword evidence="6" id="KW-1185">Reference proteome</keyword>
<feature type="compositionally biased region" description="Polar residues" evidence="3">
    <location>
        <begin position="1"/>
        <end position="12"/>
    </location>
</feature>
<dbReference type="SUPFAM" id="SSF56672">
    <property type="entry name" value="DNA/RNA polymerases"/>
    <property type="match status" value="1"/>
</dbReference>
<dbReference type="AlphaFoldDB" id="A0A8J5YBJ6"/>
<dbReference type="PANTHER" id="PTHR42648">
    <property type="entry name" value="TRANSPOSASE, PUTATIVE-RELATED"/>
    <property type="match status" value="1"/>
</dbReference>
<sequence length="698" mass="77050">MVTHQPVDNTAPTPAYRSSSAARGRGHGRTSGSRFQCQLCGKQGHLVDRCYYRFDTSYKISGYRPPPSPQANICMSPWVPLTAGFTSHPGWHFPSASAPTWLNPFVVNPSSPVSASSPVVSQPQALIATPETVSDNAWYPNFGATHHLTHSATAMGDSTSYNGPGKVYVGNGTALPVLSTGQSSLLTRTRPLYMRSLLLCPVRDLKTGEVLLRGSVQHGLYKLHLQDSASNVLTSDSAQCFSATSTIPLTVWHARLGHPCNATLTNALLSCNISLGTNKNSFNCIACHLGKEHKLPFQQSLTTHTAPLQLIVTDVWAPAPVTSDGFRYCVAFTDAYTRYTWALQSDGGGEFHALKSYLAQQGIFYRFICLYTSAQNGLVERKHRQIVETRLSMLAHATMPLSYWRDAFSTAIQLFRFSPSSNLPDPSSPQPLPDQNPSTTFLPYNSHTMVTRSKAGIFKPKVYLSTTTDMSEDVPVDIHAAMSTEPWKAVVHNELQALIHNRTWSLCPLPENRRPIGCKWLFKVKKNADGTVDRYKARLVVKGFSQHAGLNFRDTFSPVVRAASIRTVLALAVMKGWSLSQVDVNNIFLNGVLTEEVYMSQPPGFEVVAPNGQQLVCKLNKALCGLRQAPRAWFQTLKHYLVAQLGFRASKVDPSLFIRATIESSLLLMAYVPMTLLSLEVPLMRLILWYSNFIVSLL</sequence>
<dbReference type="Pfam" id="PF07727">
    <property type="entry name" value="RVT_2"/>
    <property type="match status" value="1"/>
</dbReference>
<evidence type="ECO:0000256" key="3">
    <source>
        <dbReference type="SAM" id="MobiDB-lite"/>
    </source>
</evidence>
<dbReference type="InterPro" id="IPR043502">
    <property type="entry name" value="DNA/RNA_pol_sf"/>
</dbReference>
<dbReference type="InterPro" id="IPR036397">
    <property type="entry name" value="RNaseH_sf"/>
</dbReference>
<protein>
    <recommendedName>
        <fullName evidence="4">Integrase catalytic domain-containing protein</fullName>
    </recommendedName>
</protein>
<dbReference type="InterPro" id="IPR039537">
    <property type="entry name" value="Retrotran_Ty1/copia-like"/>
</dbReference>
<dbReference type="SUPFAM" id="SSF53098">
    <property type="entry name" value="Ribonuclease H-like"/>
    <property type="match status" value="1"/>
</dbReference>
<name>A0A8J5YBJ6_9ROSI</name>
<dbReference type="InterPro" id="IPR012337">
    <property type="entry name" value="RNaseH-like_sf"/>
</dbReference>
<dbReference type="GO" id="GO:0003676">
    <property type="term" value="F:nucleic acid binding"/>
    <property type="evidence" value="ECO:0007669"/>
    <property type="project" value="InterPro"/>
</dbReference>
<evidence type="ECO:0000313" key="6">
    <source>
        <dbReference type="Proteomes" id="UP000701853"/>
    </source>
</evidence>
<dbReference type="PANTHER" id="PTHR42648:SF26">
    <property type="entry name" value="INTEGRASE CATALYTIC DOMAIN-CONTAINING PROTEIN"/>
    <property type="match status" value="1"/>
</dbReference>
<dbReference type="GO" id="GO:0016787">
    <property type="term" value="F:hydrolase activity"/>
    <property type="evidence" value="ECO:0007669"/>
    <property type="project" value="UniProtKB-KW"/>
</dbReference>
<accession>A0A8J5YBJ6</accession>
<dbReference type="PROSITE" id="PS50994">
    <property type="entry name" value="INTEGRASE"/>
    <property type="match status" value="1"/>
</dbReference>